<dbReference type="PANTHER" id="PTHR31460:SF3">
    <property type="entry name" value="MESOCENTIN"/>
    <property type="match status" value="1"/>
</dbReference>
<dbReference type="InterPro" id="IPR013658">
    <property type="entry name" value="SGL"/>
</dbReference>
<dbReference type="GO" id="GO:0005783">
    <property type="term" value="C:endoplasmic reticulum"/>
    <property type="evidence" value="ECO:0007669"/>
    <property type="project" value="TreeGrafter"/>
</dbReference>
<feature type="chain" id="PRO_5042957581" description="SMP-30/Gluconolactonase/LRE-like region domain-containing protein" evidence="2">
    <location>
        <begin position="24"/>
        <end position="362"/>
    </location>
</feature>
<evidence type="ECO:0000259" key="3">
    <source>
        <dbReference type="Pfam" id="PF08450"/>
    </source>
</evidence>
<dbReference type="FunFam" id="2.120.10.30:FF:000089">
    <property type="entry name" value="Calcium-dependent phosphotriesterase superfamily protein"/>
    <property type="match status" value="1"/>
</dbReference>
<dbReference type="Gene3D" id="2.120.10.30">
    <property type="entry name" value="TolB, C-terminal domain"/>
    <property type="match status" value="1"/>
</dbReference>
<proteinExistence type="predicted"/>
<gene>
    <name evidence="4" type="ORF">VNO77_30547</name>
</gene>
<dbReference type="SUPFAM" id="SSF101898">
    <property type="entry name" value="NHL repeat"/>
    <property type="match status" value="1"/>
</dbReference>
<dbReference type="InterPro" id="IPR053224">
    <property type="entry name" value="Sensory_adhesion_molecule"/>
</dbReference>
<accession>A0AAN9KRM4</accession>
<feature type="signal peptide" evidence="2">
    <location>
        <begin position="1"/>
        <end position="23"/>
    </location>
</feature>
<evidence type="ECO:0000313" key="4">
    <source>
        <dbReference type="EMBL" id="KAK7320769.1"/>
    </source>
</evidence>
<evidence type="ECO:0000313" key="5">
    <source>
        <dbReference type="Proteomes" id="UP001367508"/>
    </source>
</evidence>
<feature type="domain" description="SMP-30/Gluconolactonase/LRE-like region" evidence="3">
    <location>
        <begin position="38"/>
        <end position="293"/>
    </location>
</feature>
<keyword evidence="1" id="KW-1133">Transmembrane helix</keyword>
<dbReference type="Pfam" id="PF08450">
    <property type="entry name" value="SGL"/>
    <property type="match status" value="1"/>
</dbReference>
<keyword evidence="1" id="KW-0472">Membrane</keyword>
<keyword evidence="5" id="KW-1185">Reference proteome</keyword>
<dbReference type="PANTHER" id="PTHR31460">
    <property type="match status" value="1"/>
</dbReference>
<protein>
    <recommendedName>
        <fullName evidence="3">SMP-30/Gluconolactonase/LRE-like region domain-containing protein</fullName>
    </recommendedName>
</protein>
<comment type="caution">
    <text evidence="4">The sequence shown here is derived from an EMBL/GenBank/DDBJ whole genome shotgun (WGS) entry which is preliminary data.</text>
</comment>
<organism evidence="4 5">
    <name type="scientific">Canavalia gladiata</name>
    <name type="common">Sword bean</name>
    <name type="synonym">Dolichos gladiatus</name>
    <dbReference type="NCBI Taxonomy" id="3824"/>
    <lineage>
        <taxon>Eukaryota</taxon>
        <taxon>Viridiplantae</taxon>
        <taxon>Streptophyta</taxon>
        <taxon>Embryophyta</taxon>
        <taxon>Tracheophyta</taxon>
        <taxon>Spermatophyta</taxon>
        <taxon>Magnoliopsida</taxon>
        <taxon>eudicotyledons</taxon>
        <taxon>Gunneridae</taxon>
        <taxon>Pentapetalae</taxon>
        <taxon>rosids</taxon>
        <taxon>fabids</taxon>
        <taxon>Fabales</taxon>
        <taxon>Fabaceae</taxon>
        <taxon>Papilionoideae</taxon>
        <taxon>50 kb inversion clade</taxon>
        <taxon>NPAAA clade</taxon>
        <taxon>indigoferoid/millettioid clade</taxon>
        <taxon>Phaseoleae</taxon>
        <taxon>Canavalia</taxon>
    </lineage>
</organism>
<keyword evidence="1" id="KW-0812">Transmembrane</keyword>
<dbReference type="EMBL" id="JAYMYQ010000007">
    <property type="protein sequence ID" value="KAK7320769.1"/>
    <property type="molecule type" value="Genomic_DNA"/>
</dbReference>
<dbReference type="InterPro" id="IPR011042">
    <property type="entry name" value="6-blade_b-propeller_TolB-like"/>
</dbReference>
<feature type="transmembrane region" description="Helical" evidence="1">
    <location>
        <begin position="330"/>
        <end position="348"/>
    </location>
</feature>
<dbReference type="Proteomes" id="UP001367508">
    <property type="component" value="Unassembled WGS sequence"/>
</dbReference>
<reference evidence="4 5" key="1">
    <citation type="submission" date="2024-01" db="EMBL/GenBank/DDBJ databases">
        <title>The genomes of 5 underutilized Papilionoideae crops provide insights into root nodulation and disease resistanc.</title>
        <authorList>
            <person name="Jiang F."/>
        </authorList>
    </citation>
    <scope>NUCLEOTIDE SEQUENCE [LARGE SCALE GENOMIC DNA]</scope>
    <source>
        <strain evidence="4">LVBAO_FW01</strain>
        <tissue evidence="4">Leaves</tissue>
    </source>
</reference>
<name>A0AAN9KRM4_CANGL</name>
<evidence type="ECO:0000256" key="2">
    <source>
        <dbReference type="SAM" id="SignalP"/>
    </source>
</evidence>
<sequence>MPMLSSKHFFFLLLAVEISTVLAGNPHVINFRSPNLYPEGLAWDPTGQHFLVSSLRHRTISAVSDAGVVETLISDPSLPENVTVLGLTVDSRNNRVLAALHAMEPLPPFNALAAYDLRSGHRVFLSLLPSSSGDRAIANDVAVDFNGNAYVTNSAGNYIWKVNAQGESRIFSNSSRFTEHPVDRDASYSFCGLNGITYVSNGYLLVVQSNTGKMFKVDAEDGTAKLVLLSEDLVCPDGVALRSDGVVLVVSPESNKLWFLKSNDGWGQGAVFDKVDLDVEGYPTSVVVGERDRTYVLDGRVKEGILGNSERESFKIEEVRSPKESEGENVWMYVMLGIGLAYFLFWRFQMGQLVKNMDKKIN</sequence>
<evidence type="ECO:0000256" key="1">
    <source>
        <dbReference type="SAM" id="Phobius"/>
    </source>
</evidence>
<keyword evidence="2" id="KW-0732">Signal</keyword>
<dbReference type="AlphaFoldDB" id="A0AAN9KRM4"/>